<dbReference type="AlphaFoldDB" id="A0A483CS60"/>
<feature type="region of interest" description="Disordered" evidence="1">
    <location>
        <begin position="19"/>
        <end position="61"/>
    </location>
</feature>
<proteinExistence type="predicted"/>
<evidence type="ECO:0000256" key="1">
    <source>
        <dbReference type="SAM" id="MobiDB-lite"/>
    </source>
</evidence>
<feature type="compositionally biased region" description="Basic and acidic residues" evidence="1">
    <location>
        <begin position="30"/>
        <end position="40"/>
    </location>
</feature>
<organism evidence="2 3">
    <name type="scientific">Methanofollis fontis</name>
    <dbReference type="NCBI Taxonomy" id="2052832"/>
    <lineage>
        <taxon>Archaea</taxon>
        <taxon>Methanobacteriati</taxon>
        <taxon>Methanobacteriota</taxon>
        <taxon>Stenosarchaea group</taxon>
        <taxon>Methanomicrobia</taxon>
        <taxon>Methanomicrobiales</taxon>
        <taxon>Methanomicrobiaceae</taxon>
        <taxon>Methanofollis</taxon>
    </lineage>
</organism>
<evidence type="ECO:0000313" key="3">
    <source>
        <dbReference type="Proteomes" id="UP000292580"/>
    </source>
</evidence>
<reference evidence="2 3" key="1">
    <citation type="submission" date="2017-11" db="EMBL/GenBank/DDBJ databases">
        <title>Isolation and Characterization of Methanofollis Species from Methane Seep Offshore SW Taiwan.</title>
        <authorList>
            <person name="Teng N.-H."/>
            <person name="Lai M.-C."/>
            <person name="Chen S.-C."/>
        </authorList>
    </citation>
    <scope>NUCLEOTIDE SEQUENCE [LARGE SCALE GENOMIC DNA]</scope>
    <source>
        <strain evidence="2 3">FWC-SCC2</strain>
    </source>
</reference>
<dbReference type="EMBL" id="PGCL01000001">
    <property type="protein sequence ID" value="TAJ45688.1"/>
    <property type="molecule type" value="Genomic_DNA"/>
</dbReference>
<dbReference type="Proteomes" id="UP000292580">
    <property type="component" value="Unassembled WGS sequence"/>
</dbReference>
<name>A0A483CS60_9EURY</name>
<sequence>MRDRLIYHYSGVGMRIIRGTARIGPPPDQRISDPHPEARPIGRSGKKNRNVYPLKTREKTP</sequence>
<comment type="caution">
    <text evidence="2">The sequence shown here is derived from an EMBL/GenBank/DDBJ whole genome shotgun (WGS) entry which is preliminary data.</text>
</comment>
<protein>
    <submittedName>
        <fullName evidence="2">Uncharacterized protein</fullName>
    </submittedName>
</protein>
<gene>
    <name evidence="2" type="ORF">CUJ86_02945</name>
</gene>
<evidence type="ECO:0000313" key="2">
    <source>
        <dbReference type="EMBL" id="TAJ45688.1"/>
    </source>
</evidence>
<keyword evidence="3" id="KW-1185">Reference proteome</keyword>
<accession>A0A483CS60</accession>